<dbReference type="EMBL" id="CACVAP010000041">
    <property type="protein sequence ID" value="CAA6803782.1"/>
    <property type="molecule type" value="Genomic_DNA"/>
</dbReference>
<evidence type="ECO:0000256" key="1">
    <source>
        <dbReference type="SAM" id="MobiDB-lite"/>
    </source>
</evidence>
<organism evidence="2">
    <name type="scientific">uncultured Sulfurovum sp</name>
    <dbReference type="NCBI Taxonomy" id="269237"/>
    <lineage>
        <taxon>Bacteria</taxon>
        <taxon>Pseudomonadati</taxon>
        <taxon>Campylobacterota</taxon>
        <taxon>Epsilonproteobacteria</taxon>
        <taxon>Campylobacterales</taxon>
        <taxon>Sulfurovaceae</taxon>
        <taxon>Sulfurovum</taxon>
        <taxon>environmental samples</taxon>
    </lineage>
</organism>
<name>A0A6S6SK96_9BACT</name>
<feature type="region of interest" description="Disordered" evidence="1">
    <location>
        <begin position="123"/>
        <end position="160"/>
    </location>
</feature>
<gene>
    <name evidence="2" type="ORF">HELGO_WM13996</name>
</gene>
<sequence>MKIIILMLLSIFFLRADEALTELFQTLSKTPQEQKYKVINEIKTHIIQLKQQERVEAIKVFQKEKKLQEELPKTPTVTVVNDDKEPSTHEMSMDMEMSMEMTMDMSSHMQNMSNMENMLQMQEMRERREMREQPNMPTPMTPNEPKTPSSPRNSMPTSKK</sequence>
<feature type="compositionally biased region" description="Basic and acidic residues" evidence="1">
    <location>
        <begin position="123"/>
        <end position="132"/>
    </location>
</feature>
<protein>
    <submittedName>
        <fullName evidence="2">Uncharacterized protein</fullName>
    </submittedName>
</protein>
<dbReference type="AlphaFoldDB" id="A0A6S6SK96"/>
<feature type="compositionally biased region" description="Polar residues" evidence="1">
    <location>
        <begin position="149"/>
        <end position="160"/>
    </location>
</feature>
<proteinExistence type="predicted"/>
<reference evidence="2" key="1">
    <citation type="submission" date="2020-01" db="EMBL/GenBank/DDBJ databases">
        <authorList>
            <person name="Meier V. D."/>
            <person name="Meier V D."/>
        </authorList>
    </citation>
    <scope>NUCLEOTIDE SEQUENCE</scope>
    <source>
        <strain evidence="2">HLG_WM_MAG_06</strain>
    </source>
</reference>
<accession>A0A6S6SK96</accession>
<evidence type="ECO:0000313" key="2">
    <source>
        <dbReference type="EMBL" id="CAA6803782.1"/>
    </source>
</evidence>